<feature type="compositionally biased region" description="Low complexity" evidence="1">
    <location>
        <begin position="76"/>
        <end position="99"/>
    </location>
</feature>
<reference evidence="3" key="2">
    <citation type="journal article" date="2017" name="Nat. Plants">
        <title>The Aegilops tauschii genome reveals multiple impacts of transposons.</title>
        <authorList>
            <person name="Zhao G."/>
            <person name="Zou C."/>
            <person name="Li K."/>
            <person name="Wang K."/>
            <person name="Li T."/>
            <person name="Gao L."/>
            <person name="Zhang X."/>
            <person name="Wang H."/>
            <person name="Yang Z."/>
            <person name="Liu X."/>
            <person name="Jiang W."/>
            <person name="Mao L."/>
            <person name="Kong X."/>
            <person name="Jiao Y."/>
            <person name="Jia J."/>
        </authorList>
    </citation>
    <scope>NUCLEOTIDE SEQUENCE [LARGE SCALE GENOMIC DNA]</scope>
    <source>
        <strain evidence="3">cv. AL8/78</strain>
    </source>
</reference>
<protein>
    <submittedName>
        <fullName evidence="2">Uncharacterized protein</fullName>
    </submittedName>
</protein>
<reference evidence="2" key="4">
    <citation type="submission" date="2019-03" db="UniProtKB">
        <authorList>
            <consortium name="EnsemblPlants"/>
        </authorList>
    </citation>
    <scope>IDENTIFICATION</scope>
</reference>
<proteinExistence type="predicted"/>
<keyword evidence="3" id="KW-1185">Reference proteome</keyword>
<evidence type="ECO:0000256" key="1">
    <source>
        <dbReference type="SAM" id="MobiDB-lite"/>
    </source>
</evidence>
<reference evidence="2" key="3">
    <citation type="journal article" date="2017" name="Nature">
        <title>Genome sequence of the progenitor of the wheat D genome Aegilops tauschii.</title>
        <authorList>
            <person name="Luo M.C."/>
            <person name="Gu Y.Q."/>
            <person name="Puiu D."/>
            <person name="Wang H."/>
            <person name="Twardziok S.O."/>
            <person name="Deal K.R."/>
            <person name="Huo N."/>
            <person name="Zhu T."/>
            <person name="Wang L."/>
            <person name="Wang Y."/>
            <person name="McGuire P.E."/>
            <person name="Liu S."/>
            <person name="Long H."/>
            <person name="Ramasamy R.K."/>
            <person name="Rodriguez J.C."/>
            <person name="Van S.L."/>
            <person name="Yuan L."/>
            <person name="Wang Z."/>
            <person name="Xia Z."/>
            <person name="Xiao L."/>
            <person name="Anderson O.D."/>
            <person name="Ouyang S."/>
            <person name="Liang Y."/>
            <person name="Zimin A.V."/>
            <person name="Pertea G."/>
            <person name="Qi P."/>
            <person name="Bennetzen J.L."/>
            <person name="Dai X."/>
            <person name="Dawson M.W."/>
            <person name="Muller H.G."/>
            <person name="Kugler K."/>
            <person name="Rivarola-Duarte L."/>
            <person name="Spannagl M."/>
            <person name="Mayer K.F.X."/>
            <person name="Lu F.H."/>
            <person name="Bevan M.W."/>
            <person name="Leroy P."/>
            <person name="Li P."/>
            <person name="You F.M."/>
            <person name="Sun Q."/>
            <person name="Liu Z."/>
            <person name="Lyons E."/>
            <person name="Wicker T."/>
            <person name="Salzberg S.L."/>
            <person name="Devos K.M."/>
            <person name="Dvorak J."/>
        </authorList>
    </citation>
    <scope>NUCLEOTIDE SEQUENCE [LARGE SCALE GENOMIC DNA]</scope>
    <source>
        <strain evidence="2">cv. AL8/78</strain>
    </source>
</reference>
<feature type="compositionally biased region" description="Low complexity" evidence="1">
    <location>
        <begin position="118"/>
        <end position="128"/>
    </location>
</feature>
<reference evidence="3" key="1">
    <citation type="journal article" date="2014" name="Science">
        <title>Ancient hybridizations among the ancestral genomes of bread wheat.</title>
        <authorList>
            <consortium name="International Wheat Genome Sequencing Consortium,"/>
            <person name="Marcussen T."/>
            <person name="Sandve S.R."/>
            <person name="Heier L."/>
            <person name="Spannagl M."/>
            <person name="Pfeifer M."/>
            <person name="Jakobsen K.S."/>
            <person name="Wulff B.B."/>
            <person name="Steuernagel B."/>
            <person name="Mayer K.F."/>
            <person name="Olsen O.A."/>
        </authorList>
    </citation>
    <scope>NUCLEOTIDE SEQUENCE [LARGE SCALE GENOMIC DNA]</scope>
    <source>
        <strain evidence="3">cv. AL8/78</strain>
    </source>
</reference>
<dbReference type="AlphaFoldDB" id="A0A453J9C8"/>
<dbReference type="Gramene" id="AET4Gv20838900.1">
    <property type="protein sequence ID" value="AET4Gv20838900.1"/>
    <property type="gene ID" value="AET4Gv20838900"/>
</dbReference>
<evidence type="ECO:0000313" key="2">
    <source>
        <dbReference type="EnsemblPlants" id="AET4Gv20838900.1"/>
    </source>
</evidence>
<sequence>MNKSDHGQTHTHGHITWAWVAANIHAPSHDLAYVTLVVDDAPWPLLWPPRRLTLHSAMISMPSAPRPAHPSRSDANDAAVSSAAMRSPPRRSTPCSTRPQLATLIMHQSDQRGRSSVHRSSVFSSPSHALHTPARAHDHALT</sequence>
<reference evidence="2" key="5">
    <citation type="journal article" date="2021" name="G3 (Bethesda)">
        <title>Aegilops tauschii genome assembly Aet v5.0 features greater sequence contiguity and improved annotation.</title>
        <authorList>
            <person name="Wang L."/>
            <person name="Zhu T."/>
            <person name="Rodriguez J.C."/>
            <person name="Deal K.R."/>
            <person name="Dubcovsky J."/>
            <person name="McGuire P.E."/>
            <person name="Lux T."/>
            <person name="Spannagl M."/>
            <person name="Mayer K.F.X."/>
            <person name="Baldrich P."/>
            <person name="Meyers B.C."/>
            <person name="Huo N."/>
            <person name="Gu Y.Q."/>
            <person name="Zhou H."/>
            <person name="Devos K.M."/>
            <person name="Bennetzen J.L."/>
            <person name="Unver T."/>
            <person name="Budak H."/>
            <person name="Gulick P.J."/>
            <person name="Galiba G."/>
            <person name="Kalapos B."/>
            <person name="Nelson D.R."/>
            <person name="Li P."/>
            <person name="You F.M."/>
            <person name="Luo M.C."/>
            <person name="Dvorak J."/>
        </authorList>
    </citation>
    <scope>NUCLEOTIDE SEQUENCE [LARGE SCALE GENOMIC DNA]</scope>
    <source>
        <strain evidence="2">cv. AL8/78</strain>
    </source>
</reference>
<name>A0A453J9C8_AEGTS</name>
<accession>A0A453J9C8</accession>
<evidence type="ECO:0000313" key="3">
    <source>
        <dbReference type="Proteomes" id="UP000015105"/>
    </source>
</evidence>
<organism evidence="2 3">
    <name type="scientific">Aegilops tauschii subsp. strangulata</name>
    <name type="common">Goatgrass</name>
    <dbReference type="NCBI Taxonomy" id="200361"/>
    <lineage>
        <taxon>Eukaryota</taxon>
        <taxon>Viridiplantae</taxon>
        <taxon>Streptophyta</taxon>
        <taxon>Embryophyta</taxon>
        <taxon>Tracheophyta</taxon>
        <taxon>Spermatophyta</taxon>
        <taxon>Magnoliopsida</taxon>
        <taxon>Liliopsida</taxon>
        <taxon>Poales</taxon>
        <taxon>Poaceae</taxon>
        <taxon>BOP clade</taxon>
        <taxon>Pooideae</taxon>
        <taxon>Triticodae</taxon>
        <taxon>Triticeae</taxon>
        <taxon>Triticinae</taxon>
        <taxon>Aegilops</taxon>
    </lineage>
</organism>
<dbReference type="EnsemblPlants" id="AET4Gv20838900.1">
    <property type="protein sequence ID" value="AET4Gv20838900.1"/>
    <property type="gene ID" value="AET4Gv20838900"/>
</dbReference>
<feature type="region of interest" description="Disordered" evidence="1">
    <location>
        <begin position="61"/>
        <end position="142"/>
    </location>
</feature>
<dbReference type="Proteomes" id="UP000015105">
    <property type="component" value="Chromosome 4D"/>
</dbReference>